<accession>A0ABN3A0Q0</accession>
<name>A0ABN3A0Q0_9ACTN</name>
<dbReference type="InterPro" id="IPR000825">
    <property type="entry name" value="SUF_FeS_clus_asmbl_SufBD_core"/>
</dbReference>
<dbReference type="Proteomes" id="UP001501771">
    <property type="component" value="Unassembled WGS sequence"/>
</dbReference>
<reference evidence="3 4" key="1">
    <citation type="journal article" date="2019" name="Int. J. Syst. Evol. Microbiol.">
        <title>The Global Catalogue of Microorganisms (GCM) 10K type strain sequencing project: providing services to taxonomists for standard genome sequencing and annotation.</title>
        <authorList>
            <consortium name="The Broad Institute Genomics Platform"/>
            <consortium name="The Broad Institute Genome Sequencing Center for Infectious Disease"/>
            <person name="Wu L."/>
            <person name="Ma J."/>
        </authorList>
    </citation>
    <scope>NUCLEOTIDE SEQUENCE [LARGE SCALE GENOMIC DNA]</scope>
    <source>
        <strain evidence="3 4">JCM 16022</strain>
    </source>
</reference>
<dbReference type="InterPro" id="IPR055346">
    <property type="entry name" value="Fe-S_cluster_assembly_SufBD"/>
</dbReference>
<dbReference type="InterPro" id="IPR037284">
    <property type="entry name" value="SUF_FeS_clus_asmbl_SufBD_sf"/>
</dbReference>
<sequence length="404" mass="43891">MTVTDAARESVESALEVTKVDSHLHPEGSFDVADHPVPTGREEVWRFTPLKRLRDLHADADLSGTHVGAEADAPDGVRIESFEADSPLRGSSGFVPVDRVSARVWHEAARRYAVTVPRETELDAPVFIDMRGTGIDEASATHLVLTAEPHSKATVVFRFIGSATLADLTEIVVGDGAQLTVVSIDDWEDDAVHLGHRHAQVGRDATFKHVDVSFGGNVVRHDTTAEYAGPGGSVEMLGMYFADGDTDHGGQHIEHRLFVDHTAPNTRSNVIYKGALQGEGAHTVWIGNVLIRKVAEGIETYEENRNLVLTDGCQADSVPNLEIETGEIEGAGHASATGRFDDEQLFYLRSRGVEEAEARRLVVHGFFNDLIRKIDVPAIEEKLTETVEAELAKNVLKGFPGSVA</sequence>
<dbReference type="InterPro" id="IPR011542">
    <property type="entry name" value="SUF_FeS_clus_asmbl_SufD"/>
</dbReference>
<evidence type="ECO:0000259" key="2">
    <source>
        <dbReference type="Pfam" id="PF01458"/>
    </source>
</evidence>
<dbReference type="Pfam" id="PF01458">
    <property type="entry name" value="SUFBD_core"/>
    <property type="match status" value="1"/>
</dbReference>
<evidence type="ECO:0000313" key="3">
    <source>
        <dbReference type="EMBL" id="GAA2151357.1"/>
    </source>
</evidence>
<dbReference type="PANTHER" id="PTHR43575:SF1">
    <property type="entry name" value="PROTEIN ABCI7, CHLOROPLASTIC"/>
    <property type="match status" value="1"/>
</dbReference>
<gene>
    <name evidence="3" type="primary">sufD</name>
    <name evidence="3" type="ORF">GCM10009844_33400</name>
</gene>
<dbReference type="RefSeq" id="WP_425573746.1">
    <property type="nucleotide sequence ID" value="NZ_BAAAQR010000011.1"/>
</dbReference>
<evidence type="ECO:0000256" key="1">
    <source>
        <dbReference type="ARBA" id="ARBA00043967"/>
    </source>
</evidence>
<feature type="domain" description="SUF system FeS cluster assembly SufBD core" evidence="2">
    <location>
        <begin position="135"/>
        <end position="366"/>
    </location>
</feature>
<keyword evidence="4" id="KW-1185">Reference proteome</keyword>
<dbReference type="EMBL" id="BAAAQR010000011">
    <property type="protein sequence ID" value="GAA2151357.1"/>
    <property type="molecule type" value="Genomic_DNA"/>
</dbReference>
<evidence type="ECO:0000313" key="4">
    <source>
        <dbReference type="Proteomes" id="UP001501771"/>
    </source>
</evidence>
<comment type="similarity">
    <text evidence="1">Belongs to the iron-sulfur cluster assembly SufBD family.</text>
</comment>
<dbReference type="SUPFAM" id="SSF101960">
    <property type="entry name" value="Stabilizer of iron transporter SufD"/>
    <property type="match status" value="1"/>
</dbReference>
<proteinExistence type="inferred from homology"/>
<organism evidence="3 4">
    <name type="scientific">Nocardioides koreensis</name>
    <dbReference type="NCBI Taxonomy" id="433651"/>
    <lineage>
        <taxon>Bacteria</taxon>
        <taxon>Bacillati</taxon>
        <taxon>Actinomycetota</taxon>
        <taxon>Actinomycetes</taxon>
        <taxon>Propionibacteriales</taxon>
        <taxon>Nocardioidaceae</taxon>
        <taxon>Nocardioides</taxon>
    </lineage>
</organism>
<comment type="caution">
    <text evidence="3">The sequence shown here is derived from an EMBL/GenBank/DDBJ whole genome shotgun (WGS) entry which is preliminary data.</text>
</comment>
<dbReference type="PANTHER" id="PTHR43575">
    <property type="entry name" value="PROTEIN ABCI7, CHLOROPLASTIC"/>
    <property type="match status" value="1"/>
</dbReference>
<protein>
    <submittedName>
        <fullName evidence="3">Fe-S cluster assembly protein SufD</fullName>
    </submittedName>
</protein>
<dbReference type="NCBIfam" id="TIGR01981">
    <property type="entry name" value="sufD"/>
    <property type="match status" value="1"/>
</dbReference>